<dbReference type="InterPro" id="IPR036249">
    <property type="entry name" value="Thioredoxin-like_sf"/>
</dbReference>
<comment type="caution">
    <text evidence="3">The sequence shown here is derived from an EMBL/GenBank/DDBJ whole genome shotgun (WGS) entry which is preliminary data.</text>
</comment>
<accession>A0ABU8I9L6</accession>
<dbReference type="Pfam" id="PF08534">
    <property type="entry name" value="Redoxin"/>
    <property type="match status" value="1"/>
</dbReference>
<gene>
    <name evidence="3" type="ORF">VJ786_16115</name>
</gene>
<feature type="signal peptide" evidence="1">
    <location>
        <begin position="1"/>
        <end position="23"/>
    </location>
</feature>
<dbReference type="RefSeq" id="WP_336558032.1">
    <property type="nucleotide sequence ID" value="NZ_JAYLLN010000061.1"/>
</dbReference>
<keyword evidence="4" id="KW-1185">Reference proteome</keyword>
<dbReference type="InterPro" id="IPR013766">
    <property type="entry name" value="Thioredoxin_domain"/>
</dbReference>
<sequence length="214" mass="23106">MKKLNLSIVALAMVFMTWSCGNAENNKGSVSKDSLGNEDVEQVAGAEAAGMEAGQVEGHSKGQVEGQVEGQAVSDMQASFKNINGETVSLKDLKGKVVVMNFWATWCPPCIKELPSLQKLSKELAGEKDIVFMAIEVDQDIDKAAKFMAKNKYTLPLYTLDSPLPAELASESIPVTVVLAKNGDIVGKHVGMMDFGSEKLKQGLIDLTKENIRK</sequence>
<evidence type="ECO:0000313" key="4">
    <source>
        <dbReference type="Proteomes" id="UP001363035"/>
    </source>
</evidence>
<reference evidence="3 4" key="1">
    <citation type="submission" date="2024-01" db="EMBL/GenBank/DDBJ databases">
        <title>Sphingobacterium tenebrionis sp. nov., a novel endophyte isolated from tenebrio molitor intestines.</title>
        <authorList>
            <person name="Zhang C."/>
        </authorList>
    </citation>
    <scope>NUCLEOTIDE SEQUENCE [LARGE SCALE GENOMIC DNA]</scope>
    <source>
        <strain evidence="3 4">PU5-4</strain>
    </source>
</reference>
<dbReference type="CDD" id="cd02966">
    <property type="entry name" value="TlpA_like_family"/>
    <property type="match status" value="1"/>
</dbReference>
<evidence type="ECO:0000256" key="1">
    <source>
        <dbReference type="SAM" id="SignalP"/>
    </source>
</evidence>
<feature type="domain" description="Thioredoxin" evidence="2">
    <location>
        <begin position="67"/>
        <end position="209"/>
    </location>
</feature>
<protein>
    <submittedName>
        <fullName evidence="3">TlpA disulfide reductase family protein</fullName>
    </submittedName>
</protein>
<proteinExistence type="predicted"/>
<dbReference type="Proteomes" id="UP001363035">
    <property type="component" value="Unassembled WGS sequence"/>
</dbReference>
<dbReference type="PANTHER" id="PTHR42852">
    <property type="entry name" value="THIOL:DISULFIDE INTERCHANGE PROTEIN DSBE"/>
    <property type="match status" value="1"/>
</dbReference>
<dbReference type="Gene3D" id="3.40.30.10">
    <property type="entry name" value="Glutaredoxin"/>
    <property type="match status" value="1"/>
</dbReference>
<name>A0ABU8I9L6_9SPHI</name>
<dbReference type="SUPFAM" id="SSF52833">
    <property type="entry name" value="Thioredoxin-like"/>
    <property type="match status" value="1"/>
</dbReference>
<dbReference type="PROSITE" id="PS51352">
    <property type="entry name" value="THIOREDOXIN_2"/>
    <property type="match status" value="1"/>
</dbReference>
<feature type="chain" id="PRO_5046591635" evidence="1">
    <location>
        <begin position="24"/>
        <end position="214"/>
    </location>
</feature>
<dbReference type="EMBL" id="JAYLLN010000061">
    <property type="protein sequence ID" value="MEI5986431.1"/>
    <property type="molecule type" value="Genomic_DNA"/>
</dbReference>
<evidence type="ECO:0000259" key="2">
    <source>
        <dbReference type="PROSITE" id="PS51352"/>
    </source>
</evidence>
<evidence type="ECO:0000313" key="3">
    <source>
        <dbReference type="EMBL" id="MEI5986431.1"/>
    </source>
</evidence>
<keyword evidence="1" id="KW-0732">Signal</keyword>
<dbReference type="PANTHER" id="PTHR42852:SF13">
    <property type="entry name" value="PROTEIN DIPZ"/>
    <property type="match status" value="1"/>
</dbReference>
<organism evidence="3 4">
    <name type="scientific">Sphingobacterium tenebrionis</name>
    <dbReference type="NCBI Taxonomy" id="3111775"/>
    <lineage>
        <taxon>Bacteria</taxon>
        <taxon>Pseudomonadati</taxon>
        <taxon>Bacteroidota</taxon>
        <taxon>Sphingobacteriia</taxon>
        <taxon>Sphingobacteriales</taxon>
        <taxon>Sphingobacteriaceae</taxon>
        <taxon>Sphingobacterium</taxon>
    </lineage>
</organism>
<dbReference type="InterPro" id="IPR050553">
    <property type="entry name" value="Thioredoxin_ResA/DsbE_sf"/>
</dbReference>
<dbReference type="InterPro" id="IPR013740">
    <property type="entry name" value="Redoxin"/>
</dbReference>